<comment type="caution">
    <text evidence="2">The sequence shown here is derived from an EMBL/GenBank/DDBJ whole genome shotgun (WGS) entry which is preliminary data.</text>
</comment>
<dbReference type="EMBL" id="JAUIZM010000010">
    <property type="protein sequence ID" value="KAK1361275.1"/>
    <property type="molecule type" value="Genomic_DNA"/>
</dbReference>
<evidence type="ECO:0000313" key="3">
    <source>
        <dbReference type="Proteomes" id="UP001237642"/>
    </source>
</evidence>
<dbReference type="PROSITE" id="PS51222">
    <property type="entry name" value="DCD"/>
    <property type="match status" value="1"/>
</dbReference>
<feature type="domain" description="DCD" evidence="1">
    <location>
        <begin position="94"/>
        <end position="221"/>
    </location>
</feature>
<protein>
    <submittedName>
        <fullName evidence="2">DCD domain-containing protein</fullName>
    </submittedName>
</protein>
<name>A0AAD8M438_9APIA</name>
<dbReference type="PANTHER" id="PTHR46444:SF19">
    <property type="entry name" value="OS02G0745600 PROTEIN"/>
    <property type="match status" value="1"/>
</dbReference>
<reference evidence="2" key="2">
    <citation type="submission" date="2023-05" db="EMBL/GenBank/DDBJ databases">
        <authorList>
            <person name="Schelkunov M.I."/>
        </authorList>
    </citation>
    <scope>NUCLEOTIDE SEQUENCE</scope>
    <source>
        <strain evidence="2">Hsosn_3</strain>
        <tissue evidence="2">Leaf</tissue>
    </source>
</reference>
<dbReference type="Pfam" id="PF10539">
    <property type="entry name" value="Dev_Cell_Death"/>
    <property type="match status" value="1"/>
</dbReference>
<proteinExistence type="predicted"/>
<dbReference type="InterPro" id="IPR013989">
    <property type="entry name" value="Dev_and_cell_death_domain"/>
</dbReference>
<organism evidence="2 3">
    <name type="scientific">Heracleum sosnowskyi</name>
    <dbReference type="NCBI Taxonomy" id="360622"/>
    <lineage>
        <taxon>Eukaryota</taxon>
        <taxon>Viridiplantae</taxon>
        <taxon>Streptophyta</taxon>
        <taxon>Embryophyta</taxon>
        <taxon>Tracheophyta</taxon>
        <taxon>Spermatophyta</taxon>
        <taxon>Magnoliopsida</taxon>
        <taxon>eudicotyledons</taxon>
        <taxon>Gunneridae</taxon>
        <taxon>Pentapetalae</taxon>
        <taxon>asterids</taxon>
        <taxon>campanulids</taxon>
        <taxon>Apiales</taxon>
        <taxon>Apiaceae</taxon>
        <taxon>Apioideae</taxon>
        <taxon>apioid superclade</taxon>
        <taxon>Tordylieae</taxon>
        <taxon>Tordyliinae</taxon>
        <taxon>Heracleum</taxon>
    </lineage>
</organism>
<dbReference type="PANTHER" id="PTHR46444">
    <property type="entry name" value="DCD (DEVELOPMENT AND CELL DEATH) DOMAIN PROTEIN-RELATED"/>
    <property type="match status" value="1"/>
</dbReference>
<dbReference type="Proteomes" id="UP001237642">
    <property type="component" value="Unassembled WGS sequence"/>
</dbReference>
<sequence>MEKSQQYHYKLRSLATPIIYLLVNSNHFSKSMTRTKQTKRKGSQNFQSSSRAIEKRLIQRHMQRIPVALTYDHAPAYSNFRHGTIQEESIACTDQFPGYIFMCNGNTKADCYKYRVFGLPSARMDILEKIKPCMRLFLYDFDMKLLYGVYVAASDGRLAIEPAAFGGRFSAQVRFEILRDCIPLPESIFKPAIADNYKGSSKFRQELSGRQVANLISLFRPVAEPSPGVSGSLMPNTVGPATILPRSSEIRAQTASELSHEYNQYLARLNHADQGAASTVRHVEPGLSLAHAQHTLSANRDLPPDLGSASQFGPYNSAEAYETYFDGNPHLHHRSTAMPYDTERLILQQMEPRNNCYKQGKTAAYWVQMASKDAKGVHSSSPANIGIGSESIGASDAVVGQACSAVLGINDRGTVQPKITVHNNPNVLALTNDAPTEQVTQSHFKAPSHDPAHLHSSSSGAVYCGPQARRDPAHMYAGPDRGLPLAGPGFGANSMSISLSEAAPVAAHETSHTESILQVDHARNYNPGMSVASANMPVQAHGQLPHQVPVQAHGQVPHQVQVQAHGQMLHQVPIQAHVQLQSQVPAQSNSSAHPYHEDPGQVYQYYAQMPSSDNSAVYWTGVAHDPNQVYQYPHMPSSGNNATYWAGMVYQDPNQAYQDPHMLTYGQTGSYSHNVAVNNPSLQVQIHNPSYVAAASHMPSST</sequence>
<evidence type="ECO:0000313" key="2">
    <source>
        <dbReference type="EMBL" id="KAK1361275.1"/>
    </source>
</evidence>
<dbReference type="SMART" id="SM00767">
    <property type="entry name" value="DCD"/>
    <property type="match status" value="1"/>
</dbReference>
<accession>A0AAD8M438</accession>
<dbReference type="AlphaFoldDB" id="A0AAD8M438"/>
<reference evidence="2" key="1">
    <citation type="submission" date="2023-02" db="EMBL/GenBank/DDBJ databases">
        <title>Genome of toxic invasive species Heracleum sosnowskyi carries increased number of genes despite the absence of recent whole-genome duplications.</title>
        <authorList>
            <person name="Schelkunov M."/>
            <person name="Shtratnikova V."/>
            <person name="Makarenko M."/>
            <person name="Klepikova A."/>
            <person name="Omelchenko D."/>
            <person name="Novikova G."/>
            <person name="Obukhova E."/>
            <person name="Bogdanov V."/>
            <person name="Penin A."/>
            <person name="Logacheva M."/>
        </authorList>
    </citation>
    <scope>NUCLEOTIDE SEQUENCE</scope>
    <source>
        <strain evidence="2">Hsosn_3</strain>
        <tissue evidence="2">Leaf</tissue>
    </source>
</reference>
<evidence type="ECO:0000259" key="1">
    <source>
        <dbReference type="PROSITE" id="PS51222"/>
    </source>
</evidence>
<gene>
    <name evidence="2" type="ORF">POM88_045749</name>
</gene>
<keyword evidence="3" id="KW-1185">Reference proteome</keyword>